<evidence type="ECO:0000256" key="2">
    <source>
        <dbReference type="SAM" id="Phobius"/>
    </source>
</evidence>
<protein>
    <recommendedName>
        <fullName evidence="4">Mitochondrial integral membrane protein</fullName>
    </recommendedName>
</protein>
<accession>A0A022W957</accession>
<evidence type="ECO:0008006" key="4">
    <source>
        <dbReference type="Google" id="ProtNLM"/>
    </source>
</evidence>
<feature type="transmembrane region" description="Helical" evidence="2">
    <location>
        <begin position="109"/>
        <end position="131"/>
    </location>
</feature>
<feature type="transmembrane region" description="Helical" evidence="2">
    <location>
        <begin position="165"/>
        <end position="184"/>
    </location>
</feature>
<keyword evidence="2" id="KW-0812">Transmembrane</keyword>
<dbReference type="HOGENOM" id="CLU_028296_1_0_1"/>
<dbReference type="Proteomes" id="UP000023758">
    <property type="component" value="Unassembled WGS sequence"/>
</dbReference>
<evidence type="ECO:0000256" key="1">
    <source>
        <dbReference type="SAM" id="MobiDB-lite"/>
    </source>
</evidence>
<evidence type="ECO:0000313" key="3">
    <source>
        <dbReference type="EMBL" id="EZF54902.1"/>
    </source>
</evidence>
<dbReference type="InterPro" id="IPR029058">
    <property type="entry name" value="AB_hydrolase_fold"/>
</dbReference>
<dbReference type="InterPro" id="IPR019431">
    <property type="entry name" value="DUF2417"/>
</dbReference>
<feature type="region of interest" description="Disordered" evidence="1">
    <location>
        <begin position="1"/>
        <end position="42"/>
    </location>
</feature>
<keyword evidence="2" id="KW-1133">Transmembrane helix</keyword>
<dbReference type="AlphaFoldDB" id="A0A022W957"/>
<feature type="transmembrane region" description="Helical" evidence="2">
    <location>
        <begin position="213"/>
        <end position="233"/>
    </location>
</feature>
<dbReference type="OrthoDB" id="164921at2759"/>
<keyword evidence="2" id="KW-0472">Membrane</keyword>
<proteinExistence type="predicted"/>
<dbReference type="EMBL" id="KK207770">
    <property type="protein sequence ID" value="EZF54902.1"/>
    <property type="molecule type" value="Genomic_DNA"/>
</dbReference>
<feature type="compositionally biased region" description="Acidic residues" evidence="1">
    <location>
        <begin position="16"/>
        <end position="25"/>
    </location>
</feature>
<dbReference type="SUPFAM" id="SSF53474">
    <property type="entry name" value="alpha/beta-Hydrolases"/>
    <property type="match status" value="1"/>
</dbReference>
<dbReference type="Pfam" id="PF10329">
    <property type="entry name" value="DUF2417"/>
    <property type="match status" value="1"/>
</dbReference>
<feature type="transmembrane region" description="Helical" evidence="2">
    <location>
        <begin position="76"/>
        <end position="97"/>
    </location>
</feature>
<feature type="transmembrane region" description="Helical" evidence="2">
    <location>
        <begin position="137"/>
        <end position="158"/>
    </location>
</feature>
<dbReference type="Gene3D" id="3.40.50.1820">
    <property type="entry name" value="alpha/beta hydrolase"/>
    <property type="match status" value="1"/>
</dbReference>
<feature type="compositionally biased region" description="Basic and acidic residues" evidence="1">
    <location>
        <begin position="29"/>
        <end position="42"/>
    </location>
</feature>
<gene>
    <name evidence="3" type="ORF">H103_02450</name>
</gene>
<reference evidence="3" key="1">
    <citation type="submission" date="2014-02" db="EMBL/GenBank/DDBJ databases">
        <title>The Genome Sequence of Trichophyton rubrum (morphotype fischeri) CBS 288.86.</title>
        <authorList>
            <consortium name="The Broad Institute Genomics Platform"/>
            <person name="Cuomo C.A."/>
            <person name="White T.C."/>
            <person name="Graser Y."/>
            <person name="Martinez-Rossi N."/>
            <person name="Heitman J."/>
            <person name="Young S.K."/>
            <person name="Zeng Q."/>
            <person name="Gargeya S."/>
            <person name="Abouelleil A."/>
            <person name="Alvarado L."/>
            <person name="Chapman S.B."/>
            <person name="Gainer-Dewar J."/>
            <person name="Goldberg J."/>
            <person name="Griggs A."/>
            <person name="Gujja S."/>
            <person name="Hansen M."/>
            <person name="Howarth C."/>
            <person name="Imamovic A."/>
            <person name="Larimer J."/>
            <person name="Martinez D."/>
            <person name="Murphy C."/>
            <person name="Pearson M.D."/>
            <person name="Persinoti G."/>
            <person name="Poon T."/>
            <person name="Priest M."/>
            <person name="Roberts A.D."/>
            <person name="Saif S."/>
            <person name="Shea T.D."/>
            <person name="Sykes S.N."/>
            <person name="Wortman J."/>
            <person name="Nusbaum C."/>
            <person name="Birren B."/>
        </authorList>
    </citation>
    <scope>NUCLEOTIDE SEQUENCE [LARGE SCALE GENOMIC DNA]</scope>
    <source>
        <strain evidence="3">CBS 288.86</strain>
    </source>
</reference>
<name>A0A022W957_TRIRU</name>
<organism evidence="3">
    <name type="scientific">Trichophyton rubrum CBS 288.86</name>
    <dbReference type="NCBI Taxonomy" id="1215330"/>
    <lineage>
        <taxon>Eukaryota</taxon>
        <taxon>Fungi</taxon>
        <taxon>Dikarya</taxon>
        <taxon>Ascomycota</taxon>
        <taxon>Pezizomycotina</taxon>
        <taxon>Eurotiomycetes</taxon>
        <taxon>Eurotiomycetidae</taxon>
        <taxon>Onygenales</taxon>
        <taxon>Arthrodermataceae</taxon>
        <taxon>Trichophyton</taxon>
    </lineage>
</organism>
<sequence length="538" mass="60025">MSPLWGLRHNGREEGREDGDEEEYVGETGRPDNRRRAQDVDERTRLLPAEGNGYLHPDDPAVSPYNLWSVRALRGLTLTVLFISLLWWILLLISIFVSPPGMSNRGSGFFDFSFTTLTISNLLIALIFFAIPSTPMTIWATTLSVLLSVSLFLTLGVPRLRIEEGWVGIASAAWAVIISLYLVAQTRLVAQGKRQEEERLTGREETRRSLSEWLAILVQIVVMAVTVLVGILLMSTLSLRAKDATLEPPGQRYYVDSNKYQVHLHCIGGDHSTLKNSNETTVTVLLEGGESPVEYTFQKWVDEAYQHGVIKRYCYWDRPGIAWSDNAPSPHSAGMSADALSEALAMADEEGPWVVVSTGVGGIYSRIFASRHLRDIHGIMLIDTLHEDLLHTLGRPGRGLMLWIWGILSPLGIDRLAGAIFKGRTRVDRVCGMRAYQGGKFIKAELQESLVADSITRSEISSARHIQSPSTPLVVVSSGKEVRRSQTWADKQEDLTKITKKLVAWDVVKGAPHQVWDTLDGRRTLEKRLGELVKQAKH</sequence>